<sequence length="177" mass="21586">MTSRNVAVIIIVLIWLIMILVTGTLALIFKEKYKSFKSENFKIKEQIKILKDEFKIKKVDIDFELPKGEECYFFSDKLQLYKIKLKNQKEKEDYKKELKESDINFSIYITNKRLMIQLKNQYFQYSLKDIVFCNYLLIYVNKIWNKYIELEVDNDKYIILLEDFDLFLTIKELIKRR</sequence>
<name>A0A0M4JSJ0_9MOLU</name>
<dbReference type="Proteomes" id="UP000063919">
    <property type="component" value="Chromosome"/>
</dbReference>
<dbReference type="PATRIC" id="fig|362837.3.peg.642"/>
<dbReference type="RefSeq" id="WP_053946292.1">
    <property type="nucleotide sequence ID" value="NZ_CP012622.1"/>
</dbReference>
<feature type="transmembrane region" description="Helical" evidence="1">
    <location>
        <begin position="6"/>
        <end position="29"/>
    </location>
</feature>
<gene>
    <name evidence="2" type="ORF">SCANT_v1c06290</name>
</gene>
<dbReference type="STRING" id="362837.SCANT_v1c06290"/>
<dbReference type="KEGG" id="scj:SCANT_v1c06290"/>
<dbReference type="OrthoDB" id="389596at2"/>
<proteinExistence type="predicted"/>
<keyword evidence="1" id="KW-1133">Transmembrane helix</keyword>
<organism evidence="2 3">
    <name type="scientific">Spiroplasma cantharicola</name>
    <dbReference type="NCBI Taxonomy" id="362837"/>
    <lineage>
        <taxon>Bacteria</taxon>
        <taxon>Bacillati</taxon>
        <taxon>Mycoplasmatota</taxon>
        <taxon>Mollicutes</taxon>
        <taxon>Entomoplasmatales</taxon>
        <taxon>Spiroplasmataceae</taxon>
        <taxon>Spiroplasma</taxon>
    </lineage>
</organism>
<evidence type="ECO:0000313" key="3">
    <source>
        <dbReference type="Proteomes" id="UP000063919"/>
    </source>
</evidence>
<reference evidence="2 3" key="1">
    <citation type="journal article" date="2015" name="Genome Announc.">
        <title>Complete Genome Sequence of Spiroplasma cantharicola CC-1T (DSM 21588), a Bacterium Isolated from Soldier Beetle (Cantharis carolinus).</title>
        <authorList>
            <person name="Lo W.S."/>
            <person name="Liu P.Y."/>
            <person name="Kuo C.H."/>
        </authorList>
    </citation>
    <scope>NUCLEOTIDE SEQUENCE [LARGE SCALE GENOMIC DNA]</scope>
    <source>
        <strain evidence="2 3">CC-1</strain>
    </source>
</reference>
<keyword evidence="1" id="KW-0812">Transmembrane</keyword>
<dbReference type="AlphaFoldDB" id="A0A0M4JSJ0"/>
<keyword evidence="3" id="KW-1185">Reference proteome</keyword>
<keyword evidence="1" id="KW-0472">Membrane</keyword>
<evidence type="ECO:0000256" key="1">
    <source>
        <dbReference type="SAM" id="Phobius"/>
    </source>
</evidence>
<evidence type="ECO:0000313" key="2">
    <source>
        <dbReference type="EMBL" id="ALD66535.1"/>
    </source>
</evidence>
<dbReference type="EMBL" id="CP012622">
    <property type="protein sequence ID" value="ALD66535.1"/>
    <property type="molecule type" value="Genomic_DNA"/>
</dbReference>
<protein>
    <submittedName>
        <fullName evidence="2">Uncharacterized protein</fullName>
    </submittedName>
</protein>
<accession>A0A0M4JSJ0</accession>